<dbReference type="RefSeq" id="WP_100788890.1">
    <property type="nucleotide sequence ID" value="NZ_NPDQ01000001.1"/>
</dbReference>
<keyword evidence="6" id="KW-1185">Reference proteome</keyword>
<dbReference type="EMBL" id="RQFP01000001">
    <property type="protein sequence ID" value="TGK96162.1"/>
    <property type="molecule type" value="Genomic_DNA"/>
</dbReference>
<dbReference type="GO" id="GO:0009360">
    <property type="term" value="C:DNA polymerase III complex"/>
    <property type="evidence" value="ECO:0007669"/>
    <property type="project" value="TreeGrafter"/>
</dbReference>
<keyword evidence="2" id="KW-0548">Nucleotidyltransferase</keyword>
<dbReference type="InterPro" id="IPR005790">
    <property type="entry name" value="DNA_polIII_delta"/>
</dbReference>
<keyword evidence="1" id="KW-0808">Transferase</keyword>
<protein>
    <submittedName>
        <fullName evidence="5">DNA polymerase III subunit delta</fullName>
    </submittedName>
</protein>
<name>A0A2M9Y5Q3_9LEPT</name>
<sequence>METKKSQAREFSSLFQLFKTQTSTLPQFFAYSGEDSYEFELIIEHYKEALSKSSGAYEIILIVSESGEQAKLFAELFTPDMFYPRKLIIVKQAAALFKPILDTKATQEWKDFASGFRKNITSVSDEIFLLIHYDGKDIPQSLVQLFQGTLNYYKTKFLYPSDYPKVFKEVCDQEQVHFEPNAADEFIHRIPANVGAYLKSVKKLKQYLHRSKFTIDDVNSVLFSQNELNTNVLVETLVQKRKIDFFKEFTKFNDQNSEILSFLTRLSYKLDEIRKIKVIRARHNGEVPIPIMDELLKTGSYSDARKNFVRRQLISDSALFTDKVLDLFYDQVIEMNIKFKSGLRDEEGRNYFLQKIMHLFSLLQERSSK</sequence>
<evidence type="ECO:0000256" key="1">
    <source>
        <dbReference type="ARBA" id="ARBA00022679"/>
    </source>
</evidence>
<reference evidence="5" key="1">
    <citation type="journal article" date="2019" name="PLoS Negl. Trop. Dis.">
        <title>Revisiting the worldwide diversity of Leptospira species in the environment.</title>
        <authorList>
            <person name="Vincent A.T."/>
            <person name="Schiettekatte O."/>
            <person name="Bourhy P."/>
            <person name="Veyrier F.J."/>
            <person name="Picardeau M."/>
        </authorList>
    </citation>
    <scope>NUCLEOTIDE SEQUENCE [LARGE SCALE GENOMIC DNA]</scope>
    <source>
        <strain evidence="5">201800277</strain>
    </source>
</reference>
<evidence type="ECO:0000256" key="3">
    <source>
        <dbReference type="ARBA" id="ARBA00022705"/>
    </source>
</evidence>
<evidence type="ECO:0000256" key="4">
    <source>
        <dbReference type="ARBA" id="ARBA00022932"/>
    </source>
</evidence>
<organism evidence="5 6">
    <name type="scientific">Leptospira brenneri</name>
    <dbReference type="NCBI Taxonomy" id="2023182"/>
    <lineage>
        <taxon>Bacteria</taxon>
        <taxon>Pseudomonadati</taxon>
        <taxon>Spirochaetota</taxon>
        <taxon>Spirochaetia</taxon>
        <taxon>Leptospirales</taxon>
        <taxon>Leptospiraceae</taxon>
        <taxon>Leptospira</taxon>
    </lineage>
</organism>
<dbReference type="AlphaFoldDB" id="A0A2M9Y5Q3"/>
<dbReference type="Gene3D" id="3.40.50.300">
    <property type="entry name" value="P-loop containing nucleotide triphosphate hydrolases"/>
    <property type="match status" value="1"/>
</dbReference>
<evidence type="ECO:0000313" key="6">
    <source>
        <dbReference type="Proteomes" id="UP000297891"/>
    </source>
</evidence>
<dbReference type="OrthoDB" id="334815at2"/>
<dbReference type="NCBIfam" id="TIGR01128">
    <property type="entry name" value="holA"/>
    <property type="match status" value="1"/>
</dbReference>
<keyword evidence="3" id="KW-0235">DNA replication</keyword>
<dbReference type="PANTHER" id="PTHR34388:SF1">
    <property type="entry name" value="DNA POLYMERASE III SUBUNIT DELTA"/>
    <property type="match status" value="1"/>
</dbReference>
<gene>
    <name evidence="5" type="ORF">EHQ30_05955</name>
</gene>
<keyword evidence="4" id="KW-0239">DNA-directed DNA polymerase</keyword>
<dbReference type="GO" id="GO:0003887">
    <property type="term" value="F:DNA-directed DNA polymerase activity"/>
    <property type="evidence" value="ECO:0007669"/>
    <property type="project" value="UniProtKB-KW"/>
</dbReference>
<proteinExistence type="predicted"/>
<evidence type="ECO:0000313" key="5">
    <source>
        <dbReference type="EMBL" id="TGK96162.1"/>
    </source>
</evidence>
<dbReference type="GO" id="GO:0006261">
    <property type="term" value="P:DNA-templated DNA replication"/>
    <property type="evidence" value="ECO:0007669"/>
    <property type="project" value="TreeGrafter"/>
</dbReference>
<accession>A0A2M9Y5Q3</accession>
<evidence type="ECO:0000256" key="2">
    <source>
        <dbReference type="ARBA" id="ARBA00022695"/>
    </source>
</evidence>
<dbReference type="PANTHER" id="PTHR34388">
    <property type="entry name" value="DNA POLYMERASE III SUBUNIT DELTA"/>
    <property type="match status" value="1"/>
</dbReference>
<comment type="caution">
    <text evidence="5">The sequence shown here is derived from an EMBL/GenBank/DDBJ whole genome shotgun (WGS) entry which is preliminary data.</text>
</comment>
<dbReference type="InterPro" id="IPR027417">
    <property type="entry name" value="P-loop_NTPase"/>
</dbReference>
<dbReference type="Proteomes" id="UP000297891">
    <property type="component" value="Unassembled WGS sequence"/>
</dbReference>
<dbReference type="GO" id="GO:0003677">
    <property type="term" value="F:DNA binding"/>
    <property type="evidence" value="ECO:0007669"/>
    <property type="project" value="InterPro"/>
</dbReference>